<dbReference type="STRING" id="1445577.A0A010RW94"/>
<evidence type="ECO:0000256" key="7">
    <source>
        <dbReference type="PIRSR" id="PIRSR602401-1"/>
    </source>
</evidence>
<keyword evidence="3 7" id="KW-0349">Heme</keyword>
<dbReference type="GO" id="GO:0005506">
    <property type="term" value="F:iron ion binding"/>
    <property type="evidence" value="ECO:0007669"/>
    <property type="project" value="InterPro"/>
</dbReference>
<dbReference type="OrthoDB" id="1470350at2759"/>
<keyword evidence="4 7" id="KW-0479">Metal-binding</keyword>
<evidence type="ECO:0000256" key="3">
    <source>
        <dbReference type="ARBA" id="ARBA00022617"/>
    </source>
</evidence>
<dbReference type="GO" id="GO:0020037">
    <property type="term" value="F:heme binding"/>
    <property type="evidence" value="ECO:0007669"/>
    <property type="project" value="InterPro"/>
</dbReference>
<dbReference type="HOGENOM" id="CLU_001570_14_2_1"/>
<dbReference type="InterPro" id="IPR050121">
    <property type="entry name" value="Cytochrome_P450_monoxygenase"/>
</dbReference>
<evidence type="ECO:0000256" key="6">
    <source>
        <dbReference type="ARBA" id="ARBA00023004"/>
    </source>
</evidence>
<dbReference type="eggNOG" id="KOG0158">
    <property type="taxonomic scope" value="Eukaryota"/>
</dbReference>
<feature type="binding site" description="axial binding residue" evidence="7">
    <location>
        <position position="379"/>
    </location>
    <ligand>
        <name>heme</name>
        <dbReference type="ChEBI" id="CHEBI:30413"/>
    </ligand>
    <ligandPart>
        <name>Fe</name>
        <dbReference type="ChEBI" id="CHEBI:18248"/>
    </ligandPart>
</feature>
<evidence type="ECO:0000256" key="1">
    <source>
        <dbReference type="ARBA" id="ARBA00001971"/>
    </source>
</evidence>
<dbReference type="InterPro" id="IPR002401">
    <property type="entry name" value="Cyt_P450_E_grp-I"/>
</dbReference>
<dbReference type="GO" id="GO:0016705">
    <property type="term" value="F:oxidoreductase activity, acting on paired donors, with incorporation or reduction of molecular oxygen"/>
    <property type="evidence" value="ECO:0007669"/>
    <property type="project" value="InterPro"/>
</dbReference>
<keyword evidence="10" id="KW-1185">Reference proteome</keyword>
<sequence length="436" mass="48978">MLTGRAVCLGPREASFQDPAAAQIIHRIKGEYLKADLYDKLITGVVNVFTTRNLDIHKRQRRLLSSEMAESGLQKHVPVVESKIRLALNRMREEMERNDYTVSTSLILSKNELTSFKKDVYHWFLSMATDIIGELSFGESFRMLETGEENQYIKDMQSVAQAGGVRVTFPFLLRISKFVKIPVISEAVANQERLIDYADQSIKRHQNLAENANEKTSNTLFSKLYDQVDGGHLSFIEVRDNAVGYIVAGSDTTASAILWLLCRHPDVRDILVAELRGLPPNFNYEQVKGLEYLGYVIEETLRLYPAAPAGLPRLVPSGGAELGGYYLPAETVVSTQAWSLHRDPKAFPNPLKFDPGRWEHATKAMKESVLTFGGGSRVCLGVHLARMELRLAATRFFLSFPKATLSTKAGFTEDDMEPEMYFLLKPASHRCLIKAN</sequence>
<dbReference type="PANTHER" id="PTHR24305">
    <property type="entry name" value="CYTOCHROME P450"/>
    <property type="match status" value="1"/>
</dbReference>
<protein>
    <submittedName>
        <fullName evidence="9">Cytochrome P450</fullName>
    </submittedName>
</protein>
<comment type="cofactor">
    <cofactor evidence="1 7">
        <name>heme</name>
        <dbReference type="ChEBI" id="CHEBI:30413"/>
    </cofactor>
</comment>
<organism evidence="9 10">
    <name type="scientific">Colletotrichum fioriniae PJ7</name>
    <dbReference type="NCBI Taxonomy" id="1445577"/>
    <lineage>
        <taxon>Eukaryota</taxon>
        <taxon>Fungi</taxon>
        <taxon>Dikarya</taxon>
        <taxon>Ascomycota</taxon>
        <taxon>Pezizomycotina</taxon>
        <taxon>Sordariomycetes</taxon>
        <taxon>Hypocreomycetidae</taxon>
        <taxon>Glomerellales</taxon>
        <taxon>Glomerellaceae</taxon>
        <taxon>Colletotrichum</taxon>
        <taxon>Colletotrichum acutatum species complex</taxon>
    </lineage>
</organism>
<dbReference type="PROSITE" id="PS00086">
    <property type="entry name" value="CYTOCHROME_P450"/>
    <property type="match status" value="1"/>
</dbReference>
<dbReference type="PRINTS" id="PR00385">
    <property type="entry name" value="P450"/>
</dbReference>
<evidence type="ECO:0000256" key="5">
    <source>
        <dbReference type="ARBA" id="ARBA00023002"/>
    </source>
</evidence>
<dbReference type="KEGG" id="cfj:CFIO01_06467"/>
<keyword evidence="6 7" id="KW-0408">Iron</keyword>
<evidence type="ECO:0000313" key="9">
    <source>
        <dbReference type="EMBL" id="EXF76543.1"/>
    </source>
</evidence>
<comment type="caution">
    <text evidence="9">The sequence shown here is derived from an EMBL/GenBank/DDBJ whole genome shotgun (WGS) entry which is preliminary data.</text>
</comment>
<dbReference type="InterPro" id="IPR017972">
    <property type="entry name" value="Cyt_P450_CS"/>
</dbReference>
<keyword evidence="5 8" id="KW-0560">Oxidoreductase</keyword>
<proteinExistence type="inferred from homology"/>
<gene>
    <name evidence="9" type="ORF">CFIO01_06467</name>
</gene>
<name>A0A010RW94_9PEZI</name>
<dbReference type="SUPFAM" id="SSF48264">
    <property type="entry name" value="Cytochrome P450"/>
    <property type="match status" value="1"/>
</dbReference>
<dbReference type="PRINTS" id="PR00463">
    <property type="entry name" value="EP450I"/>
</dbReference>
<keyword evidence="8" id="KW-0503">Monooxygenase</keyword>
<evidence type="ECO:0000256" key="4">
    <source>
        <dbReference type="ARBA" id="ARBA00022723"/>
    </source>
</evidence>
<reference evidence="9 10" key="1">
    <citation type="submission" date="2014-02" db="EMBL/GenBank/DDBJ databases">
        <title>The genome sequence of Colletotrichum fioriniae PJ7.</title>
        <authorList>
            <person name="Baroncelli R."/>
            <person name="Thon M.R."/>
        </authorList>
    </citation>
    <scope>NUCLEOTIDE SEQUENCE [LARGE SCALE GENOMIC DNA]</scope>
    <source>
        <strain evidence="9 10">PJ7</strain>
    </source>
</reference>
<evidence type="ECO:0000256" key="2">
    <source>
        <dbReference type="ARBA" id="ARBA00010617"/>
    </source>
</evidence>
<dbReference type="InterPro" id="IPR036396">
    <property type="entry name" value="Cyt_P450_sf"/>
</dbReference>
<evidence type="ECO:0000256" key="8">
    <source>
        <dbReference type="RuleBase" id="RU000461"/>
    </source>
</evidence>
<dbReference type="Gene3D" id="1.10.630.10">
    <property type="entry name" value="Cytochrome P450"/>
    <property type="match status" value="1"/>
</dbReference>
<dbReference type="InterPro" id="IPR001128">
    <property type="entry name" value="Cyt_P450"/>
</dbReference>
<evidence type="ECO:0000313" key="10">
    <source>
        <dbReference type="Proteomes" id="UP000020467"/>
    </source>
</evidence>
<dbReference type="Pfam" id="PF00067">
    <property type="entry name" value="p450"/>
    <property type="match status" value="1"/>
</dbReference>
<comment type="similarity">
    <text evidence="2 8">Belongs to the cytochrome P450 family.</text>
</comment>
<accession>A0A010RW94</accession>
<dbReference type="EMBL" id="JARH01000834">
    <property type="protein sequence ID" value="EXF76543.1"/>
    <property type="molecule type" value="Genomic_DNA"/>
</dbReference>
<dbReference type="AlphaFoldDB" id="A0A010RW94"/>
<dbReference type="GO" id="GO:0004497">
    <property type="term" value="F:monooxygenase activity"/>
    <property type="evidence" value="ECO:0007669"/>
    <property type="project" value="UniProtKB-KW"/>
</dbReference>
<dbReference type="PANTHER" id="PTHR24305:SF96">
    <property type="entry name" value="CYTOCHROME P450 MONOOXYGENASE STCB-RELATED"/>
    <property type="match status" value="1"/>
</dbReference>
<dbReference type="Proteomes" id="UP000020467">
    <property type="component" value="Unassembled WGS sequence"/>
</dbReference>